<dbReference type="Gene3D" id="1.10.1240.40">
    <property type="entry name" value="ENT domain"/>
    <property type="match status" value="1"/>
</dbReference>
<evidence type="ECO:0000313" key="5">
    <source>
        <dbReference type="Proteomes" id="UP000327013"/>
    </source>
</evidence>
<dbReference type="InterPro" id="IPR005491">
    <property type="entry name" value="ENT_dom"/>
</dbReference>
<evidence type="ECO:0000256" key="2">
    <source>
        <dbReference type="ARBA" id="ARBA00023242"/>
    </source>
</evidence>
<dbReference type="PANTHER" id="PTHR31917:SF146">
    <property type="entry name" value="PLANT TUDOR-LIKE RNA-BINDING PROTEIN-RELATED"/>
    <property type="match status" value="1"/>
</dbReference>
<dbReference type="PROSITE" id="PS51138">
    <property type="entry name" value="ENT"/>
    <property type="match status" value="1"/>
</dbReference>
<reference evidence="4 5" key="1">
    <citation type="submission" date="2019-06" db="EMBL/GenBank/DDBJ databases">
        <title>A chromosomal-level reference genome of Carpinus fangiana (Coryloideae, Betulaceae).</title>
        <authorList>
            <person name="Yang X."/>
            <person name="Wang Z."/>
            <person name="Zhang L."/>
            <person name="Hao G."/>
            <person name="Liu J."/>
            <person name="Yang Y."/>
        </authorList>
    </citation>
    <scope>NUCLEOTIDE SEQUENCE [LARGE SCALE GENOMIC DNA]</scope>
    <source>
        <strain evidence="4">Cfa_2016G</strain>
        <tissue evidence="4">Leaf</tissue>
    </source>
</reference>
<gene>
    <name evidence="4" type="ORF">FH972_013182</name>
</gene>
<keyword evidence="2" id="KW-0539">Nucleus</keyword>
<protein>
    <recommendedName>
        <fullName evidence="3">ENT domain-containing protein</fullName>
    </recommendedName>
</protein>
<comment type="subcellular location">
    <subcellularLocation>
        <location evidence="1">Nucleus</location>
    </subcellularLocation>
</comment>
<dbReference type="GO" id="GO:0005634">
    <property type="term" value="C:nucleus"/>
    <property type="evidence" value="ECO:0007669"/>
    <property type="project" value="UniProtKB-SubCell"/>
</dbReference>
<dbReference type="AlphaFoldDB" id="A0A5N6R9F6"/>
<dbReference type="SMART" id="SM01191">
    <property type="entry name" value="ENT"/>
    <property type="match status" value="1"/>
</dbReference>
<sequence>MGFHGTVLHGTVQPDNRFCDSIAIMRFIKGNKVEVLRNKEVPPGEWRCGKIISGNGHTYSVIYEDPFGMRSEALVERVPRKTIRPCPPVESVESWAVGDVVEVFDVGSWKVAMVLKDLGRHYCLVRLLGSCEKFRVKKSNIRVRQSWQDDKWVVIGKGSGSCEAVKSNKPSSLNCYLMNSEFPQFITARKKQAGNDHFAAQDNTCFQESHIVSSRTLKRLSPYSSHTEEYTRKMRAVEKEGERQRFISESPSPLLKKVDAIAYPRVKLGEKYMPASSNNQKTGYFELERGNQYDSVLSFHERSSEPTECDSVASSVGSCSVVSNSPNKLSGHIISGPTQDADTLCSDADSFYDCGDEEGKCPLFLKEDVAAKIHRLELHAYCRTLEAIYASGPLSWEQEALLTNLRISLNISNDEHLMEIRHLKSVGTGLHLS</sequence>
<keyword evidence="5" id="KW-1185">Reference proteome</keyword>
<dbReference type="SUPFAM" id="SSF158639">
    <property type="entry name" value="ENT-like"/>
    <property type="match status" value="1"/>
</dbReference>
<feature type="domain" description="ENT" evidence="3">
    <location>
        <begin position="369"/>
        <end position="433"/>
    </location>
</feature>
<evidence type="ECO:0000259" key="3">
    <source>
        <dbReference type="PROSITE" id="PS51138"/>
    </source>
</evidence>
<dbReference type="InterPro" id="IPR014002">
    <property type="entry name" value="Agenet_dom_plant"/>
</dbReference>
<dbReference type="InterPro" id="IPR036142">
    <property type="entry name" value="ENT_dom-like_sf"/>
</dbReference>
<dbReference type="PANTHER" id="PTHR31917">
    <property type="entry name" value="AGENET DOMAIN-CONTAINING PROTEIN-RELATED"/>
    <property type="match status" value="1"/>
</dbReference>
<evidence type="ECO:0000313" key="4">
    <source>
        <dbReference type="EMBL" id="KAE8056407.1"/>
    </source>
</evidence>
<dbReference type="InterPro" id="IPR008395">
    <property type="entry name" value="Agenet-like_dom"/>
</dbReference>
<dbReference type="Pfam" id="PF05641">
    <property type="entry name" value="Agenet"/>
    <property type="match status" value="1"/>
</dbReference>
<dbReference type="SMART" id="SM00743">
    <property type="entry name" value="Agenet"/>
    <property type="match status" value="2"/>
</dbReference>
<name>A0A5N6R9F6_9ROSI</name>
<dbReference type="EMBL" id="CM017325">
    <property type="protein sequence ID" value="KAE8056407.1"/>
    <property type="molecule type" value="Genomic_DNA"/>
</dbReference>
<accession>A0A5N6R9F6</accession>
<dbReference type="Pfam" id="PF03735">
    <property type="entry name" value="ENT"/>
    <property type="match status" value="1"/>
</dbReference>
<organism evidence="4 5">
    <name type="scientific">Carpinus fangiana</name>
    <dbReference type="NCBI Taxonomy" id="176857"/>
    <lineage>
        <taxon>Eukaryota</taxon>
        <taxon>Viridiplantae</taxon>
        <taxon>Streptophyta</taxon>
        <taxon>Embryophyta</taxon>
        <taxon>Tracheophyta</taxon>
        <taxon>Spermatophyta</taxon>
        <taxon>Magnoliopsida</taxon>
        <taxon>eudicotyledons</taxon>
        <taxon>Gunneridae</taxon>
        <taxon>Pentapetalae</taxon>
        <taxon>rosids</taxon>
        <taxon>fabids</taxon>
        <taxon>Fagales</taxon>
        <taxon>Betulaceae</taxon>
        <taxon>Carpinus</taxon>
    </lineage>
</organism>
<proteinExistence type="predicted"/>
<dbReference type="OrthoDB" id="663550at2759"/>
<dbReference type="Proteomes" id="UP000327013">
    <property type="component" value="Chromosome 5"/>
</dbReference>
<evidence type="ECO:0000256" key="1">
    <source>
        <dbReference type="ARBA" id="ARBA00004123"/>
    </source>
</evidence>